<reference evidence="1 2" key="1">
    <citation type="journal article" date="2023" name="IScience">
        <title>Expanded male sex-determining region conserved during the evolution of homothallism in the green alga Volvox.</title>
        <authorList>
            <person name="Yamamoto K."/>
            <person name="Matsuzaki R."/>
            <person name="Mahakham W."/>
            <person name="Heman W."/>
            <person name="Sekimoto H."/>
            <person name="Kawachi M."/>
            <person name="Minakuchi Y."/>
            <person name="Toyoda A."/>
            <person name="Nozaki H."/>
        </authorList>
    </citation>
    <scope>NUCLEOTIDE SEQUENCE [LARGE SCALE GENOMIC DNA]</scope>
    <source>
        <strain evidence="1 2">NIES-4468</strain>
    </source>
</reference>
<dbReference type="EMBL" id="BSDZ01000003">
    <property type="protein sequence ID" value="GLI58835.1"/>
    <property type="molecule type" value="Genomic_DNA"/>
</dbReference>
<proteinExistence type="predicted"/>
<accession>A0ABQ5RMP7</accession>
<organism evidence="1 2">
    <name type="scientific">Volvox africanus</name>
    <dbReference type="NCBI Taxonomy" id="51714"/>
    <lineage>
        <taxon>Eukaryota</taxon>
        <taxon>Viridiplantae</taxon>
        <taxon>Chlorophyta</taxon>
        <taxon>core chlorophytes</taxon>
        <taxon>Chlorophyceae</taxon>
        <taxon>CS clade</taxon>
        <taxon>Chlamydomonadales</taxon>
        <taxon>Volvocaceae</taxon>
        <taxon>Volvox</taxon>
    </lineage>
</organism>
<comment type="caution">
    <text evidence="1">The sequence shown here is derived from an EMBL/GenBank/DDBJ whole genome shotgun (WGS) entry which is preliminary data.</text>
</comment>
<feature type="non-terminal residue" evidence="1">
    <location>
        <position position="105"/>
    </location>
</feature>
<gene>
    <name evidence="1" type="ORF">VaNZ11_000599</name>
</gene>
<evidence type="ECO:0000313" key="2">
    <source>
        <dbReference type="Proteomes" id="UP001165090"/>
    </source>
</evidence>
<sequence length="105" mass="10528">VPEAWGALHGLAGLRLNGNAPLCGPLPHVMLSGHISLLSFQSSGKSDDGKNGSVSEASLIRNGDGTASEAAALTAAITGTALLQECPWAQTAGVLQGIRGLLTDP</sequence>
<keyword evidence="2" id="KW-1185">Reference proteome</keyword>
<feature type="non-terminal residue" evidence="1">
    <location>
        <position position="1"/>
    </location>
</feature>
<protein>
    <submittedName>
        <fullName evidence="1">Uncharacterized protein</fullName>
    </submittedName>
</protein>
<dbReference type="Proteomes" id="UP001165090">
    <property type="component" value="Unassembled WGS sequence"/>
</dbReference>
<name>A0ABQ5RMP7_9CHLO</name>
<evidence type="ECO:0000313" key="1">
    <source>
        <dbReference type="EMBL" id="GLI58835.1"/>
    </source>
</evidence>